<dbReference type="PRINTS" id="PR00625">
    <property type="entry name" value="JDOMAIN"/>
</dbReference>
<sequence length="214" mass="24981">MKNYYYFLGIPEEAAVEDIKKAYRKLSLKYHPDKNPDDDFFSHRFRELKEAYETLIDEDRRKLYDENLYYFQRENKPYLPPKIKSFSVSKIRAAIGEEVIIYWKTLNADLVKILPFGLEKPYGEKKIIIENPEDSGEFRIILNATNTILQKSVADSITIKILSYKEREASTHKQDTENTPQKTEIPIPNTLRKASIAMVLIIVLLALGYCLSHL</sequence>
<evidence type="ECO:0000313" key="4">
    <source>
        <dbReference type="Proteomes" id="UP000198517"/>
    </source>
</evidence>
<dbReference type="InterPro" id="IPR036869">
    <property type="entry name" value="J_dom_sf"/>
</dbReference>
<dbReference type="InterPro" id="IPR018253">
    <property type="entry name" value="DnaJ_domain_CS"/>
</dbReference>
<feature type="domain" description="J" evidence="2">
    <location>
        <begin position="3"/>
        <end position="68"/>
    </location>
</feature>
<organism evidence="3 4">
    <name type="scientific">Riemerella columbipharyngis</name>
    <dbReference type="NCBI Taxonomy" id="1071918"/>
    <lineage>
        <taxon>Bacteria</taxon>
        <taxon>Pseudomonadati</taxon>
        <taxon>Bacteroidota</taxon>
        <taxon>Flavobacteriia</taxon>
        <taxon>Flavobacteriales</taxon>
        <taxon>Weeksellaceae</taxon>
        <taxon>Riemerella</taxon>
    </lineage>
</organism>
<dbReference type="STRING" id="1071918.SAMN05421544_102208"/>
<keyword evidence="1" id="KW-1133">Transmembrane helix</keyword>
<dbReference type="GO" id="GO:0051087">
    <property type="term" value="F:protein-folding chaperone binding"/>
    <property type="evidence" value="ECO:0007669"/>
    <property type="project" value="TreeGrafter"/>
</dbReference>
<keyword evidence="4" id="KW-1185">Reference proteome</keyword>
<dbReference type="PROSITE" id="PS00636">
    <property type="entry name" value="DNAJ_1"/>
    <property type="match status" value="1"/>
</dbReference>
<dbReference type="EMBL" id="FNAS01000002">
    <property type="protein sequence ID" value="SDE06004.1"/>
    <property type="molecule type" value="Genomic_DNA"/>
</dbReference>
<feature type="transmembrane region" description="Helical" evidence="1">
    <location>
        <begin position="194"/>
        <end position="212"/>
    </location>
</feature>
<dbReference type="PANTHER" id="PTHR43948:SF10">
    <property type="entry name" value="MRJ, ISOFORM E"/>
    <property type="match status" value="1"/>
</dbReference>
<dbReference type="PROSITE" id="PS50076">
    <property type="entry name" value="DNAJ_2"/>
    <property type="match status" value="1"/>
</dbReference>
<dbReference type="Pfam" id="PF00226">
    <property type="entry name" value="DnaJ"/>
    <property type="match status" value="1"/>
</dbReference>
<dbReference type="CDD" id="cd06257">
    <property type="entry name" value="DnaJ"/>
    <property type="match status" value="1"/>
</dbReference>
<reference evidence="3 4" key="1">
    <citation type="submission" date="2016-10" db="EMBL/GenBank/DDBJ databases">
        <authorList>
            <person name="de Groot N.N."/>
        </authorList>
    </citation>
    <scope>NUCLEOTIDE SEQUENCE [LARGE SCALE GENOMIC DNA]</scope>
    <source>
        <strain evidence="3 4">DSM 24015</strain>
    </source>
</reference>
<dbReference type="GO" id="GO:0005737">
    <property type="term" value="C:cytoplasm"/>
    <property type="evidence" value="ECO:0007669"/>
    <property type="project" value="TreeGrafter"/>
</dbReference>
<evidence type="ECO:0000259" key="2">
    <source>
        <dbReference type="PROSITE" id="PS50076"/>
    </source>
</evidence>
<dbReference type="OrthoDB" id="9779622at2"/>
<dbReference type="Gene3D" id="1.10.287.110">
    <property type="entry name" value="DnaJ domain"/>
    <property type="match status" value="1"/>
</dbReference>
<dbReference type="GO" id="GO:0051082">
    <property type="term" value="F:unfolded protein binding"/>
    <property type="evidence" value="ECO:0007669"/>
    <property type="project" value="TreeGrafter"/>
</dbReference>
<dbReference type="RefSeq" id="WP_092735913.1">
    <property type="nucleotide sequence ID" value="NZ_FNAS01000002.1"/>
</dbReference>
<dbReference type="GO" id="GO:0044183">
    <property type="term" value="F:protein folding chaperone"/>
    <property type="evidence" value="ECO:0007669"/>
    <property type="project" value="TreeGrafter"/>
</dbReference>
<dbReference type="Proteomes" id="UP000198517">
    <property type="component" value="Unassembled WGS sequence"/>
</dbReference>
<dbReference type="SUPFAM" id="SSF46565">
    <property type="entry name" value="Chaperone J-domain"/>
    <property type="match status" value="1"/>
</dbReference>
<protein>
    <submittedName>
        <fullName evidence="3">DnaJ domain-containing protein</fullName>
    </submittedName>
</protein>
<keyword evidence="1" id="KW-0472">Membrane</keyword>
<evidence type="ECO:0000256" key="1">
    <source>
        <dbReference type="SAM" id="Phobius"/>
    </source>
</evidence>
<evidence type="ECO:0000313" key="3">
    <source>
        <dbReference type="EMBL" id="SDE06004.1"/>
    </source>
</evidence>
<dbReference type="AlphaFoldDB" id="A0A1G6ZTA0"/>
<dbReference type="InterPro" id="IPR001623">
    <property type="entry name" value="DnaJ_domain"/>
</dbReference>
<dbReference type="PANTHER" id="PTHR43948">
    <property type="entry name" value="DNAJ HOMOLOG SUBFAMILY B"/>
    <property type="match status" value="1"/>
</dbReference>
<accession>A0A1G6ZTA0</accession>
<gene>
    <name evidence="3" type="ORF">SAMN05421544_102208</name>
</gene>
<dbReference type="SMART" id="SM00271">
    <property type="entry name" value="DnaJ"/>
    <property type="match status" value="1"/>
</dbReference>
<keyword evidence="1" id="KW-0812">Transmembrane</keyword>
<name>A0A1G6ZTA0_9FLAO</name>
<proteinExistence type="predicted"/>